<dbReference type="Pfam" id="PF05050">
    <property type="entry name" value="Methyltransf_21"/>
    <property type="match status" value="1"/>
</dbReference>
<dbReference type="RefSeq" id="WP_154424738.1">
    <property type="nucleotide sequence ID" value="NZ_VUNN01000004.1"/>
</dbReference>
<evidence type="ECO:0000313" key="3">
    <source>
        <dbReference type="Proteomes" id="UP000460549"/>
    </source>
</evidence>
<dbReference type="NCBIfam" id="TIGR01444">
    <property type="entry name" value="fkbM_fam"/>
    <property type="match status" value="1"/>
</dbReference>
<feature type="domain" description="Methyltransferase FkbM" evidence="1">
    <location>
        <begin position="178"/>
        <end position="306"/>
    </location>
</feature>
<dbReference type="Proteomes" id="UP000460549">
    <property type="component" value="Unassembled WGS sequence"/>
</dbReference>
<accession>A0A7X2PBJ3</accession>
<keyword evidence="2" id="KW-0808">Transferase</keyword>
<dbReference type="InterPro" id="IPR006342">
    <property type="entry name" value="FkbM_mtfrase"/>
</dbReference>
<dbReference type="GO" id="GO:0032259">
    <property type="term" value="P:methylation"/>
    <property type="evidence" value="ECO:0007669"/>
    <property type="project" value="UniProtKB-KW"/>
</dbReference>
<dbReference type="GO" id="GO:0008168">
    <property type="term" value="F:methyltransferase activity"/>
    <property type="evidence" value="ECO:0007669"/>
    <property type="project" value="UniProtKB-KW"/>
</dbReference>
<organism evidence="2 3">
    <name type="scientific">Bullifex porci</name>
    <dbReference type="NCBI Taxonomy" id="2606638"/>
    <lineage>
        <taxon>Bacteria</taxon>
        <taxon>Pseudomonadati</taxon>
        <taxon>Spirochaetota</taxon>
        <taxon>Spirochaetia</taxon>
        <taxon>Spirochaetales</taxon>
        <taxon>Spirochaetaceae</taxon>
        <taxon>Bullifex</taxon>
    </lineage>
</organism>
<dbReference type="EMBL" id="VUNN01000004">
    <property type="protein sequence ID" value="MSU05836.1"/>
    <property type="molecule type" value="Genomic_DNA"/>
</dbReference>
<dbReference type="SUPFAM" id="SSF53335">
    <property type="entry name" value="S-adenosyl-L-methionine-dependent methyltransferases"/>
    <property type="match status" value="1"/>
</dbReference>
<keyword evidence="2" id="KW-0489">Methyltransferase</keyword>
<evidence type="ECO:0000313" key="2">
    <source>
        <dbReference type="EMBL" id="MSU05836.1"/>
    </source>
</evidence>
<protein>
    <submittedName>
        <fullName evidence="2">FkbM family methyltransferase</fullName>
    </submittedName>
</protein>
<dbReference type="Gene3D" id="3.40.50.150">
    <property type="entry name" value="Vaccinia Virus protein VP39"/>
    <property type="match status" value="1"/>
</dbReference>
<proteinExistence type="predicted"/>
<keyword evidence="3" id="KW-1185">Reference proteome</keyword>
<reference evidence="2 3" key="1">
    <citation type="submission" date="2019-08" db="EMBL/GenBank/DDBJ databases">
        <title>In-depth cultivation of the pig gut microbiome towards novel bacterial diversity and tailored functional studies.</title>
        <authorList>
            <person name="Wylensek D."/>
            <person name="Hitch T.C.A."/>
            <person name="Clavel T."/>
        </authorList>
    </citation>
    <scope>NUCLEOTIDE SEQUENCE [LARGE SCALE GENOMIC DNA]</scope>
    <source>
        <strain evidence="2 3">NM-380-WT-3C1</strain>
    </source>
</reference>
<name>A0A7X2PBJ3_9SPIO</name>
<sequence>MDIWTLLRTTNRPIVFYGTGNGGDMMAKILSSFNKKVDGVFASPGFVRNRTFLGLPVTSFEECLARFGNDMIVLMVFGTKDLNVISYVKEISTKCDLYIPDLMTDENGEPFTLSYLDKHLKEIENIYNRLEDERSKEVFQANIKHRLFGRLEDIETSWSNDEENWSLLKLSDNEIFFDAGAYNGDTVKRFLSLCKNYNHIYAVEPDPKTFKKLVIACENLKNVTLINAALSNCDGLSSFTFGKGRGNSKGGSDTICQRSIDSILSGQKASFIKYDIEGEEEKGLLGASNTIKTFKPKILLSAYHKIDDIFHLPTVLDRINSSYSYALRKSICIPSWDLYYLCR</sequence>
<dbReference type="AlphaFoldDB" id="A0A7X2PBJ3"/>
<comment type="caution">
    <text evidence="2">The sequence shown here is derived from an EMBL/GenBank/DDBJ whole genome shotgun (WGS) entry which is preliminary data.</text>
</comment>
<gene>
    <name evidence="2" type="ORF">FYJ80_03455</name>
</gene>
<dbReference type="InterPro" id="IPR029063">
    <property type="entry name" value="SAM-dependent_MTases_sf"/>
</dbReference>
<evidence type="ECO:0000259" key="1">
    <source>
        <dbReference type="Pfam" id="PF05050"/>
    </source>
</evidence>